<reference evidence="10 11" key="1">
    <citation type="submission" date="2020-05" db="EMBL/GenBank/DDBJ databases">
        <title>Paenibacillus glebae, sp. nov., Paenibacillus humi sp. nov., Paenibacillus pedi sp. nov., Paenibacillus terrestris sp. nov. and Paenibacillus terricola sp. nov., isolated from a forest top soil sample.</title>
        <authorList>
            <person name="Qi S."/>
            <person name="Carlier A."/>
            <person name="Cnockaert M."/>
            <person name="Vandamme P."/>
        </authorList>
    </citation>
    <scope>NUCLEOTIDE SEQUENCE [LARGE SCALE GENOMIC DNA]</scope>
    <source>
        <strain evidence="10 11">LMG 29502</strain>
    </source>
</reference>
<feature type="transmembrane region" description="Helical" evidence="8">
    <location>
        <begin position="73"/>
        <end position="104"/>
    </location>
</feature>
<dbReference type="InterPro" id="IPR000515">
    <property type="entry name" value="MetI-like"/>
</dbReference>
<evidence type="ECO:0000256" key="4">
    <source>
        <dbReference type="ARBA" id="ARBA00022692"/>
    </source>
</evidence>
<sequence>MSFDFGYILDVLPLLLTGLKMTVLISVTSIAVSLIIGMSGAVIRTLGIPVLSQIVVVYVDLIRNTPLLVHVFYLYFVLPALGIKLSAVAVGIIALSLWGGAFAAENFRGGTDAVPHAMIESGQALGMSTWQIVRFIMIPLGFRISFPAFSNTAVSVIKNSAYMTSIGVAELTFMAMDRIAYDFKTYEMLATIAVIYLILIWGTSYLFRIIERKLDYKTKTTKGGGINGGIIQKLKFSPRRAD</sequence>
<keyword evidence="3" id="KW-1003">Cell membrane</keyword>
<dbReference type="InterPro" id="IPR010065">
    <property type="entry name" value="AA_ABC_transptr_permease_3TM"/>
</dbReference>
<keyword evidence="4 8" id="KW-0812">Transmembrane</keyword>
<dbReference type="NCBIfam" id="TIGR01726">
    <property type="entry name" value="HEQRo_perm_3TM"/>
    <property type="match status" value="1"/>
</dbReference>
<evidence type="ECO:0000256" key="1">
    <source>
        <dbReference type="ARBA" id="ARBA00004651"/>
    </source>
</evidence>
<evidence type="ECO:0000313" key="11">
    <source>
        <dbReference type="Proteomes" id="UP000711047"/>
    </source>
</evidence>
<dbReference type="EMBL" id="JABMKX010000005">
    <property type="protein sequence ID" value="NQX45908.1"/>
    <property type="molecule type" value="Genomic_DNA"/>
</dbReference>
<keyword evidence="6 8" id="KW-1133">Transmembrane helix</keyword>
<feature type="transmembrane region" description="Helical" evidence="8">
    <location>
        <begin position="188"/>
        <end position="207"/>
    </location>
</feature>
<dbReference type="InterPro" id="IPR035906">
    <property type="entry name" value="MetI-like_sf"/>
</dbReference>
<organism evidence="10 11">
    <name type="scientific">Paenibacillus tritici</name>
    <dbReference type="NCBI Taxonomy" id="1873425"/>
    <lineage>
        <taxon>Bacteria</taxon>
        <taxon>Bacillati</taxon>
        <taxon>Bacillota</taxon>
        <taxon>Bacilli</taxon>
        <taxon>Bacillales</taxon>
        <taxon>Paenibacillaceae</taxon>
        <taxon>Paenibacillus</taxon>
    </lineage>
</organism>
<comment type="caution">
    <text evidence="10">The sequence shown here is derived from an EMBL/GenBank/DDBJ whole genome shotgun (WGS) entry which is preliminary data.</text>
</comment>
<evidence type="ECO:0000256" key="6">
    <source>
        <dbReference type="ARBA" id="ARBA00022989"/>
    </source>
</evidence>
<dbReference type="PANTHER" id="PTHR30614:SF0">
    <property type="entry name" value="L-CYSTINE TRANSPORT SYSTEM PERMEASE PROTEIN TCYL"/>
    <property type="match status" value="1"/>
</dbReference>
<name>A0ABX2DMN5_9BACL</name>
<dbReference type="CDD" id="cd06261">
    <property type="entry name" value="TM_PBP2"/>
    <property type="match status" value="1"/>
</dbReference>
<evidence type="ECO:0000256" key="5">
    <source>
        <dbReference type="ARBA" id="ARBA00022970"/>
    </source>
</evidence>
<protein>
    <submittedName>
        <fullName evidence="10">Amino acid ABC transporter permease</fullName>
    </submittedName>
</protein>
<dbReference type="Proteomes" id="UP000711047">
    <property type="component" value="Unassembled WGS sequence"/>
</dbReference>
<dbReference type="Pfam" id="PF00528">
    <property type="entry name" value="BPD_transp_1"/>
    <property type="match status" value="1"/>
</dbReference>
<keyword evidence="7 8" id="KW-0472">Membrane</keyword>
<dbReference type="PANTHER" id="PTHR30614">
    <property type="entry name" value="MEMBRANE COMPONENT OF AMINO ACID ABC TRANSPORTER"/>
    <property type="match status" value="1"/>
</dbReference>
<dbReference type="SUPFAM" id="SSF161098">
    <property type="entry name" value="MetI-like"/>
    <property type="match status" value="1"/>
</dbReference>
<dbReference type="InterPro" id="IPR043429">
    <property type="entry name" value="ArtM/GltK/GlnP/TcyL/YhdX-like"/>
</dbReference>
<keyword evidence="11" id="KW-1185">Reference proteome</keyword>
<proteinExistence type="inferred from homology"/>
<dbReference type="PROSITE" id="PS50928">
    <property type="entry name" value="ABC_TM1"/>
    <property type="match status" value="1"/>
</dbReference>
<feature type="transmembrane region" description="Helical" evidence="8">
    <location>
        <begin position="42"/>
        <end position="61"/>
    </location>
</feature>
<comment type="subcellular location">
    <subcellularLocation>
        <location evidence="1 8">Cell membrane</location>
        <topology evidence="1 8">Multi-pass membrane protein</topology>
    </subcellularLocation>
</comment>
<keyword evidence="2 8" id="KW-0813">Transport</keyword>
<dbReference type="Gene3D" id="1.10.3720.10">
    <property type="entry name" value="MetI-like"/>
    <property type="match status" value="1"/>
</dbReference>
<evidence type="ECO:0000256" key="3">
    <source>
        <dbReference type="ARBA" id="ARBA00022475"/>
    </source>
</evidence>
<dbReference type="RefSeq" id="WP_211720921.1">
    <property type="nucleotide sequence ID" value="NZ_CP073365.1"/>
</dbReference>
<evidence type="ECO:0000313" key="10">
    <source>
        <dbReference type="EMBL" id="NQX45908.1"/>
    </source>
</evidence>
<feature type="domain" description="ABC transmembrane type-1" evidence="9">
    <location>
        <begin position="19"/>
        <end position="207"/>
    </location>
</feature>
<gene>
    <name evidence="10" type="ORF">HQN87_11245</name>
</gene>
<evidence type="ECO:0000256" key="2">
    <source>
        <dbReference type="ARBA" id="ARBA00022448"/>
    </source>
</evidence>
<evidence type="ECO:0000256" key="7">
    <source>
        <dbReference type="ARBA" id="ARBA00023136"/>
    </source>
</evidence>
<evidence type="ECO:0000259" key="9">
    <source>
        <dbReference type="PROSITE" id="PS50928"/>
    </source>
</evidence>
<evidence type="ECO:0000256" key="8">
    <source>
        <dbReference type="RuleBase" id="RU363032"/>
    </source>
</evidence>
<feature type="transmembrane region" description="Helical" evidence="8">
    <location>
        <begin position="12"/>
        <end position="36"/>
    </location>
</feature>
<comment type="similarity">
    <text evidence="8">Belongs to the binding-protein-dependent transport system permease family.</text>
</comment>
<accession>A0ABX2DMN5</accession>
<keyword evidence="5" id="KW-0029">Amino-acid transport</keyword>